<dbReference type="Pfam" id="PF07332">
    <property type="entry name" value="Phage_holin_3_6"/>
    <property type="match status" value="1"/>
</dbReference>
<evidence type="ECO:0000256" key="1">
    <source>
        <dbReference type="SAM" id="Phobius"/>
    </source>
</evidence>
<keyword evidence="1" id="KW-0472">Membrane</keyword>
<reference evidence="2 3" key="1">
    <citation type="submission" date="2022-08" db="EMBL/GenBank/DDBJ databases">
        <title>novel species in genus Aeromicrobium.</title>
        <authorList>
            <person name="Ye L."/>
        </authorList>
    </citation>
    <scope>NUCLEOTIDE SEQUENCE [LARGE SCALE GENOMIC DNA]</scope>
    <source>
        <strain evidence="3">zg-Y1379</strain>
    </source>
</reference>
<proteinExistence type="predicted"/>
<evidence type="ECO:0000313" key="2">
    <source>
        <dbReference type="EMBL" id="UUP13748.1"/>
    </source>
</evidence>
<gene>
    <name evidence="2" type="ORF">NQV15_00080</name>
</gene>
<feature type="transmembrane region" description="Helical" evidence="1">
    <location>
        <begin position="82"/>
        <end position="102"/>
    </location>
</feature>
<dbReference type="InterPro" id="IPR009937">
    <property type="entry name" value="Phage_holin_3_6"/>
</dbReference>
<dbReference type="EMBL" id="CP102173">
    <property type="protein sequence ID" value="UUP13748.1"/>
    <property type="molecule type" value="Genomic_DNA"/>
</dbReference>
<feature type="transmembrane region" description="Helical" evidence="1">
    <location>
        <begin position="52"/>
        <end position="76"/>
    </location>
</feature>
<accession>A0ABY5M6F0</accession>
<keyword evidence="1" id="KW-1133">Transmembrane helix</keyword>
<keyword evidence="1" id="KW-0812">Transmembrane</keyword>
<sequence length="137" mass="13935">MTEQSPPTSEASTGQLITTAMQDISTLIRDEMQLAKQDLADTGKRVGVGAGLFGAAGILALYGLGALIATIILAISEGLEPWIAAAIVTVVLFIAAGIAALVGKGRVSNVGEAPQERVASLKADINTARHGSEGDHA</sequence>
<protein>
    <submittedName>
        <fullName evidence="2">Phage holin family protein</fullName>
    </submittedName>
</protein>
<name>A0ABY5M6F0_9ACTN</name>
<dbReference type="RefSeq" id="WP_232402549.1">
    <property type="nucleotide sequence ID" value="NZ_CP102173.1"/>
</dbReference>
<keyword evidence="3" id="KW-1185">Reference proteome</keyword>
<evidence type="ECO:0000313" key="3">
    <source>
        <dbReference type="Proteomes" id="UP001316184"/>
    </source>
</evidence>
<dbReference type="Proteomes" id="UP001316184">
    <property type="component" value="Chromosome"/>
</dbReference>
<organism evidence="2 3">
    <name type="scientific">Aeromicrobium wangtongii</name>
    <dbReference type="NCBI Taxonomy" id="2969247"/>
    <lineage>
        <taxon>Bacteria</taxon>
        <taxon>Bacillati</taxon>
        <taxon>Actinomycetota</taxon>
        <taxon>Actinomycetes</taxon>
        <taxon>Propionibacteriales</taxon>
        <taxon>Nocardioidaceae</taxon>
        <taxon>Aeromicrobium</taxon>
    </lineage>
</organism>